<name>A0A1M4WMB7_9BACT</name>
<dbReference type="AlphaFoldDB" id="A0A1M4WMB7"/>
<protein>
    <submittedName>
        <fullName evidence="1">Phage late control gene D protein (GPD)</fullName>
    </submittedName>
</protein>
<sequence>MSTERALSRAALYAARPTLLLDGRRSPLADELLLSAQANEQREGPAWAELRFANVSRSSERGIGWAFETEEESPIGLGMALVLSMGDESDPREIFRGTVSGLEAVFGPEHPPELIVLAEDPLQKARMKRRTRTHSETTLGDLVESLAAEMGLRARVSHLDHPVGTQVQINETDLGFLRRLLERHDAWMRVSGGELHAAPWGEGEGSGEEITLELHSQLKRVRLLADLAHQVSTISYSGWDAAQGEAIRVESDGSLPLGPGSGRTGRQILEEAFGPRTEHAGAFLARDEREARALVQAVHLDRARRFVLVEGCTQGHPDLRVGSRVRIVGVGPRFENTYTVTRTCHRFDPQNGYETDFEAEGAYFGG</sequence>
<gene>
    <name evidence="1" type="ORF">SAMN02745206_00904</name>
</gene>
<keyword evidence="2" id="KW-1185">Reference proteome</keyword>
<dbReference type="Proteomes" id="UP000184076">
    <property type="component" value="Unassembled WGS sequence"/>
</dbReference>
<dbReference type="Gene3D" id="3.55.50.10">
    <property type="entry name" value="Baseplate protein-like domains"/>
    <property type="match status" value="1"/>
</dbReference>
<evidence type="ECO:0000313" key="1">
    <source>
        <dbReference type="EMBL" id="SHE82344.1"/>
    </source>
</evidence>
<dbReference type="STRING" id="1121391.SAMN02745206_00904"/>
<reference evidence="2" key="1">
    <citation type="submission" date="2016-11" db="EMBL/GenBank/DDBJ databases">
        <authorList>
            <person name="Varghese N."/>
            <person name="Submissions S."/>
        </authorList>
    </citation>
    <scope>NUCLEOTIDE SEQUENCE [LARGE SCALE GENOMIC DNA]</scope>
    <source>
        <strain evidence="2">DSM 9756</strain>
    </source>
</reference>
<dbReference type="SUPFAM" id="SSF69279">
    <property type="entry name" value="Phage tail proteins"/>
    <property type="match status" value="1"/>
</dbReference>
<proteinExistence type="predicted"/>
<dbReference type="EMBL" id="FQVB01000007">
    <property type="protein sequence ID" value="SHE82344.1"/>
    <property type="molecule type" value="Genomic_DNA"/>
</dbReference>
<dbReference type="RefSeq" id="WP_073037426.1">
    <property type="nucleotide sequence ID" value="NZ_FQVB01000007.1"/>
</dbReference>
<organism evidence="1 2">
    <name type="scientific">Desulfacinum infernum DSM 9756</name>
    <dbReference type="NCBI Taxonomy" id="1121391"/>
    <lineage>
        <taxon>Bacteria</taxon>
        <taxon>Pseudomonadati</taxon>
        <taxon>Thermodesulfobacteriota</taxon>
        <taxon>Syntrophobacteria</taxon>
        <taxon>Syntrophobacterales</taxon>
        <taxon>Syntrophobacteraceae</taxon>
        <taxon>Desulfacinum</taxon>
    </lineage>
</organism>
<accession>A0A1M4WMB7</accession>
<dbReference type="Pfam" id="PF05954">
    <property type="entry name" value="Phage_GPD"/>
    <property type="match status" value="1"/>
</dbReference>
<evidence type="ECO:0000313" key="2">
    <source>
        <dbReference type="Proteomes" id="UP000184076"/>
    </source>
</evidence>